<protein>
    <recommendedName>
        <fullName evidence="5">Pseudouridine synthase</fullName>
        <ecNumber evidence="5">5.4.99.-</ecNumber>
    </recommendedName>
</protein>
<keyword evidence="3 5" id="KW-0413">Isomerase</keyword>
<dbReference type="FunFam" id="3.30.70.1560:FF:000001">
    <property type="entry name" value="Pseudouridine synthase"/>
    <property type="match status" value="1"/>
</dbReference>
<dbReference type="Gene3D" id="3.30.70.1560">
    <property type="entry name" value="Alpha-L RNA-binding motif"/>
    <property type="match status" value="1"/>
</dbReference>
<evidence type="ECO:0000256" key="5">
    <source>
        <dbReference type="RuleBase" id="RU003887"/>
    </source>
</evidence>
<dbReference type="InterPro" id="IPR042092">
    <property type="entry name" value="PsdUridine_s_RsuA/RluB/E/F_cat"/>
</dbReference>
<dbReference type="SMART" id="SM00363">
    <property type="entry name" value="S4"/>
    <property type="match status" value="1"/>
</dbReference>
<gene>
    <name evidence="7" type="ORF">ENO47_04930</name>
</gene>
<dbReference type="PROSITE" id="PS01149">
    <property type="entry name" value="PSI_RSU"/>
    <property type="match status" value="1"/>
</dbReference>
<dbReference type="GO" id="GO:0003723">
    <property type="term" value="F:RNA binding"/>
    <property type="evidence" value="ECO:0007669"/>
    <property type="project" value="UniProtKB-KW"/>
</dbReference>
<sequence>MEGGKVLVRLNRYLSMCGVASRRKADELIMQGRVKVNGLVVKEFGWRVDPEKDVVEVDGKEVKPPRYRYIILYKPCCYLTALGEGKDGKKTIEELIKDIPERVYPAGRLDYNAEGLLLLTNDGELANRIMHPRYKLPKTYLVWVDGKVNEEEIKAMKKGARLEDGFAKPDSVKLVKHERDKSLLEIVFHEGRKHIVKRFMAHFGHKVLRLKRVAIGPISLGNLKPGQWRNLKGEEIKKLKKLLGMIKL</sequence>
<dbReference type="PANTHER" id="PTHR47683">
    <property type="entry name" value="PSEUDOURIDINE SYNTHASE FAMILY PROTEIN-RELATED"/>
    <property type="match status" value="1"/>
</dbReference>
<comment type="similarity">
    <text evidence="1 5">Belongs to the pseudouridine synthase RsuA family.</text>
</comment>
<dbReference type="AlphaFoldDB" id="A0A7C2V3F6"/>
<evidence type="ECO:0000256" key="3">
    <source>
        <dbReference type="ARBA" id="ARBA00023235"/>
    </source>
</evidence>
<dbReference type="SUPFAM" id="SSF55120">
    <property type="entry name" value="Pseudouridine synthase"/>
    <property type="match status" value="1"/>
</dbReference>
<evidence type="ECO:0000259" key="6">
    <source>
        <dbReference type="SMART" id="SM00363"/>
    </source>
</evidence>
<dbReference type="EMBL" id="DSFP01000040">
    <property type="protein sequence ID" value="HEW46000.1"/>
    <property type="molecule type" value="Genomic_DNA"/>
</dbReference>
<dbReference type="InterPro" id="IPR018496">
    <property type="entry name" value="PsdUridine_synth_RsuA/RluB_CS"/>
</dbReference>
<dbReference type="GO" id="GO:0120159">
    <property type="term" value="F:rRNA pseudouridine synthase activity"/>
    <property type="evidence" value="ECO:0007669"/>
    <property type="project" value="UniProtKB-ARBA"/>
</dbReference>
<comment type="caution">
    <text evidence="7">The sequence shown here is derived from an EMBL/GenBank/DDBJ whole genome shotgun (WGS) entry which is preliminary data.</text>
</comment>
<dbReference type="Gene3D" id="3.10.290.10">
    <property type="entry name" value="RNA-binding S4 domain"/>
    <property type="match status" value="1"/>
</dbReference>
<dbReference type="FunFam" id="3.10.290.10:FF:000003">
    <property type="entry name" value="Pseudouridine synthase"/>
    <property type="match status" value="1"/>
</dbReference>
<accession>A0A7C2V3F6</accession>
<feature type="domain" description="RNA-binding S4" evidence="6">
    <location>
        <begin position="8"/>
        <end position="70"/>
    </location>
</feature>
<dbReference type="NCBIfam" id="TIGR00093">
    <property type="entry name" value="pseudouridine synthase"/>
    <property type="match status" value="1"/>
</dbReference>
<dbReference type="Pfam" id="PF01479">
    <property type="entry name" value="S4"/>
    <property type="match status" value="1"/>
</dbReference>
<evidence type="ECO:0000256" key="1">
    <source>
        <dbReference type="ARBA" id="ARBA00008348"/>
    </source>
</evidence>
<dbReference type="InterPro" id="IPR002942">
    <property type="entry name" value="S4_RNA-bd"/>
</dbReference>
<dbReference type="SUPFAM" id="SSF55174">
    <property type="entry name" value="Alpha-L RNA-binding motif"/>
    <property type="match status" value="1"/>
</dbReference>
<dbReference type="Pfam" id="PF00849">
    <property type="entry name" value="PseudoU_synth_2"/>
    <property type="match status" value="1"/>
</dbReference>
<dbReference type="CDD" id="cd02870">
    <property type="entry name" value="PseudoU_synth_RsuA_like"/>
    <property type="match status" value="1"/>
</dbReference>
<dbReference type="InterPro" id="IPR000748">
    <property type="entry name" value="PsdUridine_synth_RsuA/RluB/E/F"/>
</dbReference>
<dbReference type="InterPro" id="IPR020103">
    <property type="entry name" value="PsdUridine_synth_cat_dom_sf"/>
</dbReference>
<dbReference type="InterPro" id="IPR020094">
    <property type="entry name" value="TruA/RsuA/RluB/E/F_N"/>
</dbReference>
<keyword evidence="2 4" id="KW-0694">RNA-binding</keyword>
<name>A0A7C2V3F6_9AQUI</name>
<dbReference type="PANTHER" id="PTHR47683:SF2">
    <property type="entry name" value="RNA-BINDING S4 DOMAIN-CONTAINING PROTEIN"/>
    <property type="match status" value="1"/>
</dbReference>
<dbReference type="InterPro" id="IPR050343">
    <property type="entry name" value="RsuA_PseudoU_synthase"/>
</dbReference>
<dbReference type="GO" id="GO:0000455">
    <property type="term" value="P:enzyme-directed rRNA pseudouridine synthesis"/>
    <property type="evidence" value="ECO:0007669"/>
    <property type="project" value="UniProtKB-ARBA"/>
</dbReference>
<evidence type="ECO:0000256" key="4">
    <source>
        <dbReference type="PROSITE-ProRule" id="PRU00182"/>
    </source>
</evidence>
<dbReference type="EC" id="5.4.99.-" evidence="5"/>
<dbReference type="PROSITE" id="PS50889">
    <property type="entry name" value="S4"/>
    <property type="match status" value="1"/>
</dbReference>
<proteinExistence type="inferred from homology"/>
<organism evidence="7">
    <name type="scientific">Hydrogenobacter sp</name>
    <dbReference type="NCBI Taxonomy" id="2152829"/>
    <lineage>
        <taxon>Bacteria</taxon>
        <taxon>Pseudomonadati</taxon>
        <taxon>Aquificota</taxon>
        <taxon>Aquificia</taxon>
        <taxon>Aquificales</taxon>
        <taxon>Aquificaceae</taxon>
        <taxon>Hydrogenobacter</taxon>
    </lineage>
</organism>
<dbReference type="Gene3D" id="3.30.70.580">
    <property type="entry name" value="Pseudouridine synthase I, catalytic domain, N-terminal subdomain"/>
    <property type="match status" value="1"/>
</dbReference>
<evidence type="ECO:0000313" key="7">
    <source>
        <dbReference type="EMBL" id="HEW46000.1"/>
    </source>
</evidence>
<dbReference type="CDD" id="cd00165">
    <property type="entry name" value="S4"/>
    <property type="match status" value="1"/>
</dbReference>
<dbReference type="InterPro" id="IPR036986">
    <property type="entry name" value="S4_RNA-bd_sf"/>
</dbReference>
<reference evidence="7" key="1">
    <citation type="journal article" date="2020" name="mSystems">
        <title>Genome- and Community-Level Interaction Insights into Carbon Utilization and Element Cycling Functions of Hydrothermarchaeota in Hydrothermal Sediment.</title>
        <authorList>
            <person name="Zhou Z."/>
            <person name="Liu Y."/>
            <person name="Xu W."/>
            <person name="Pan J."/>
            <person name="Luo Z.H."/>
            <person name="Li M."/>
        </authorList>
    </citation>
    <scope>NUCLEOTIDE SEQUENCE [LARGE SCALE GENOMIC DNA]</scope>
    <source>
        <strain evidence="7">SpSt-132</strain>
    </source>
</reference>
<dbReference type="InterPro" id="IPR006145">
    <property type="entry name" value="PsdUridine_synth_RsuA/RluA"/>
</dbReference>
<dbReference type="GO" id="GO:0005829">
    <property type="term" value="C:cytosol"/>
    <property type="evidence" value="ECO:0007669"/>
    <property type="project" value="UniProtKB-ARBA"/>
</dbReference>
<evidence type="ECO:0000256" key="2">
    <source>
        <dbReference type="ARBA" id="ARBA00022884"/>
    </source>
</evidence>